<keyword evidence="4 6" id="KW-0862">Zinc</keyword>
<dbReference type="AlphaFoldDB" id="A0A223SCS6"/>
<dbReference type="PANTHER" id="PTHR34978">
    <property type="entry name" value="POSSIBLE SENSOR-TRANSDUCER PROTEIN BLAR"/>
    <property type="match status" value="1"/>
</dbReference>
<evidence type="ECO:0000256" key="5">
    <source>
        <dbReference type="ARBA" id="ARBA00023049"/>
    </source>
</evidence>
<dbReference type="Gene3D" id="3.30.2010.10">
    <property type="entry name" value="Metalloproteases ('zincins'), catalytic domain"/>
    <property type="match status" value="1"/>
</dbReference>
<keyword evidence="8" id="KW-0812">Transmembrane</keyword>
<evidence type="ECO:0000313" key="11">
    <source>
        <dbReference type="Proteomes" id="UP000215005"/>
    </source>
</evidence>
<dbReference type="InterPro" id="IPR052173">
    <property type="entry name" value="Beta-lactam_resp_regulator"/>
</dbReference>
<evidence type="ECO:0000256" key="2">
    <source>
        <dbReference type="ARBA" id="ARBA00022723"/>
    </source>
</evidence>
<keyword evidence="8" id="KW-1133">Transmembrane helix</keyword>
<dbReference type="PANTHER" id="PTHR34978:SF3">
    <property type="entry name" value="SLR0241 PROTEIN"/>
    <property type="match status" value="1"/>
</dbReference>
<protein>
    <recommendedName>
        <fullName evidence="9">Peptidase M48 domain-containing protein</fullName>
    </recommendedName>
</protein>
<keyword evidence="3 6" id="KW-0378">Hydrolase</keyword>
<dbReference type="KEGG" id="ngv:CDO52_01555"/>
<evidence type="ECO:0000259" key="9">
    <source>
        <dbReference type="Pfam" id="PF01435"/>
    </source>
</evidence>
<feature type="domain" description="Peptidase M48" evidence="9">
    <location>
        <begin position="142"/>
        <end position="204"/>
    </location>
</feature>
<comment type="cofactor">
    <cofactor evidence="6">
        <name>Zn(2+)</name>
        <dbReference type="ChEBI" id="CHEBI:29105"/>
    </cofactor>
    <text evidence="6">Binds 1 zinc ion per subunit.</text>
</comment>
<gene>
    <name evidence="10" type="ORF">CDO52_01555</name>
</gene>
<keyword evidence="2" id="KW-0479">Metal-binding</keyword>
<feature type="transmembrane region" description="Helical" evidence="8">
    <location>
        <begin position="44"/>
        <end position="70"/>
    </location>
</feature>
<dbReference type="GO" id="GO:0004222">
    <property type="term" value="F:metalloendopeptidase activity"/>
    <property type="evidence" value="ECO:0007669"/>
    <property type="project" value="InterPro"/>
</dbReference>
<reference evidence="10 11" key="1">
    <citation type="submission" date="2017-08" db="EMBL/GenBank/DDBJ databases">
        <title>The complete genome sequence of Nocardiopsis gilva YIM 90087.</title>
        <authorList>
            <person name="Yin M."/>
            <person name="Tang S."/>
        </authorList>
    </citation>
    <scope>NUCLEOTIDE SEQUENCE [LARGE SCALE GENOMIC DNA]</scope>
    <source>
        <strain evidence="10 11">YIM 90087</strain>
    </source>
</reference>
<feature type="transmembrane region" description="Helical" evidence="8">
    <location>
        <begin position="90"/>
        <end position="109"/>
    </location>
</feature>
<evidence type="ECO:0000256" key="8">
    <source>
        <dbReference type="SAM" id="Phobius"/>
    </source>
</evidence>
<evidence type="ECO:0000256" key="1">
    <source>
        <dbReference type="ARBA" id="ARBA00022670"/>
    </source>
</evidence>
<proteinExistence type="inferred from homology"/>
<feature type="compositionally biased region" description="Low complexity" evidence="7">
    <location>
        <begin position="1"/>
        <end position="21"/>
    </location>
</feature>
<dbReference type="Pfam" id="PF01435">
    <property type="entry name" value="Peptidase_M48"/>
    <property type="match status" value="1"/>
</dbReference>
<feature type="compositionally biased region" description="Polar residues" evidence="7">
    <location>
        <begin position="275"/>
        <end position="285"/>
    </location>
</feature>
<keyword evidence="8" id="KW-0472">Membrane</keyword>
<evidence type="ECO:0000256" key="7">
    <source>
        <dbReference type="SAM" id="MobiDB-lite"/>
    </source>
</evidence>
<accession>A0A223SCS6</accession>
<evidence type="ECO:0000256" key="4">
    <source>
        <dbReference type="ARBA" id="ARBA00022833"/>
    </source>
</evidence>
<feature type="region of interest" description="Disordered" evidence="7">
    <location>
        <begin position="257"/>
        <end position="288"/>
    </location>
</feature>
<evidence type="ECO:0000256" key="3">
    <source>
        <dbReference type="ARBA" id="ARBA00022801"/>
    </source>
</evidence>
<evidence type="ECO:0000313" key="10">
    <source>
        <dbReference type="EMBL" id="ASU85964.1"/>
    </source>
</evidence>
<dbReference type="InterPro" id="IPR001915">
    <property type="entry name" value="Peptidase_M48"/>
</dbReference>
<keyword evidence="1 6" id="KW-0645">Protease</keyword>
<dbReference type="Proteomes" id="UP000215005">
    <property type="component" value="Chromosome"/>
</dbReference>
<keyword evidence="5 6" id="KW-0482">Metalloprotease</keyword>
<comment type="similarity">
    <text evidence="6">Belongs to the peptidase M48 family.</text>
</comment>
<name>A0A223SCS6_9ACTN</name>
<dbReference type="GO" id="GO:0046872">
    <property type="term" value="F:metal ion binding"/>
    <property type="evidence" value="ECO:0007669"/>
    <property type="project" value="UniProtKB-KW"/>
</dbReference>
<organism evidence="10 11">
    <name type="scientific">Nocardiopsis gilva YIM 90087</name>
    <dbReference type="NCBI Taxonomy" id="1235441"/>
    <lineage>
        <taxon>Bacteria</taxon>
        <taxon>Bacillati</taxon>
        <taxon>Actinomycetota</taxon>
        <taxon>Actinomycetes</taxon>
        <taxon>Streptosporangiales</taxon>
        <taxon>Nocardiopsidaceae</taxon>
        <taxon>Nocardiopsis</taxon>
    </lineage>
</organism>
<evidence type="ECO:0000256" key="6">
    <source>
        <dbReference type="RuleBase" id="RU003983"/>
    </source>
</evidence>
<dbReference type="EMBL" id="CP022753">
    <property type="protein sequence ID" value="ASU85964.1"/>
    <property type="molecule type" value="Genomic_DNA"/>
</dbReference>
<dbReference type="GO" id="GO:0006508">
    <property type="term" value="P:proteolysis"/>
    <property type="evidence" value="ECO:0007669"/>
    <property type="project" value="UniProtKB-KW"/>
</dbReference>
<feature type="region of interest" description="Disordered" evidence="7">
    <location>
        <begin position="1"/>
        <end position="27"/>
    </location>
</feature>
<sequence>MATPPSRISSSRSGRTPSSSGDCGGCWTPGRMRAEPVDSGRRPFILLVGSVLTLRAVLAASAYCLVHLIAVRVADAGPAVLWSDGQYLPAVLAAALLAASTVATARRAFQSRRDDRALRAAVRGRSRPADGGLAAVAARHGLADRVVVVDEPRPYAFTFGMLRPRVAVSRSLLDNLEPGEVAAVLAHEAAHVRGRDPLKTLLARLATSRGLYLPPLRDLSARFTRGRELAADRSAVAACGVRPVVGALLRSATPPAWRRDRPRRWPLKAPASRWTPGSASWSPASNPRPAAPIHSTAVGAASATVVAAIGVQAYILMMQLCGCAM</sequence>
<dbReference type="CDD" id="cd07326">
    <property type="entry name" value="M56_BlaR1_MecR1_like"/>
    <property type="match status" value="1"/>
</dbReference>
<keyword evidence="11" id="KW-1185">Reference proteome</keyword>